<evidence type="ECO:0000256" key="1">
    <source>
        <dbReference type="SAM" id="Coils"/>
    </source>
</evidence>
<protein>
    <submittedName>
        <fullName evidence="2">Uncharacterized protein</fullName>
    </submittedName>
</protein>
<accession>A0AAW1JE29</accession>
<name>A0AAW1JE29_POPJA</name>
<feature type="coiled-coil region" evidence="1">
    <location>
        <begin position="84"/>
        <end position="111"/>
    </location>
</feature>
<dbReference type="EMBL" id="JASPKY010000428">
    <property type="protein sequence ID" value="KAK9700857.1"/>
    <property type="molecule type" value="Genomic_DNA"/>
</dbReference>
<keyword evidence="1" id="KW-0175">Coiled coil</keyword>
<comment type="caution">
    <text evidence="2">The sequence shown here is derived from an EMBL/GenBank/DDBJ whole genome shotgun (WGS) entry which is preliminary data.</text>
</comment>
<organism evidence="2 3">
    <name type="scientific">Popillia japonica</name>
    <name type="common">Japanese beetle</name>
    <dbReference type="NCBI Taxonomy" id="7064"/>
    <lineage>
        <taxon>Eukaryota</taxon>
        <taxon>Metazoa</taxon>
        <taxon>Ecdysozoa</taxon>
        <taxon>Arthropoda</taxon>
        <taxon>Hexapoda</taxon>
        <taxon>Insecta</taxon>
        <taxon>Pterygota</taxon>
        <taxon>Neoptera</taxon>
        <taxon>Endopterygota</taxon>
        <taxon>Coleoptera</taxon>
        <taxon>Polyphaga</taxon>
        <taxon>Scarabaeiformia</taxon>
        <taxon>Scarabaeidae</taxon>
        <taxon>Rutelinae</taxon>
        <taxon>Popillia</taxon>
    </lineage>
</organism>
<keyword evidence="3" id="KW-1185">Reference proteome</keyword>
<dbReference type="Proteomes" id="UP001458880">
    <property type="component" value="Unassembled WGS sequence"/>
</dbReference>
<evidence type="ECO:0000313" key="2">
    <source>
        <dbReference type="EMBL" id="KAK9700857.1"/>
    </source>
</evidence>
<sequence length="559" mass="63496">MFSVIEFTVEDGGGLAVVNSNWLTPRKKQVFWPPVNEQTKFNRYLKTESVNTETWILYKIRKIYYECDDLELANRKIYYECDDLELANRKLKKAEQESDVYSSDIESKQRRTVKRPARLLELSSDEDEPLIAVKKRVLSPVPLPPDVTLKPKDTNTFNIKPGIISGNIISYHLNFKNPSSGQPRPTTSTLRTHHQDNHACEYILKEIVKIKEQNKQILAILANRTVENSNLAEFPKNFPCPLPLKNLVDIEKVENVLQENPSLVEHLVSLKNDYSNSCENILKLKANSSDVTNLALGSTDDSRIVDNLGDNDTLQINLNDNSSSDFKEEIMGFSENSTTEDDGCVINHDSRIDVSSATSLDSINKNNCEKYDLTTKLRHFAIRNKVPHATLTALLHVLCPLHPELPLNAKTLLKTPSSTTFKKRLDNGEYIHFGITNYLKLFFVENTFDIDVVKISFNIDGIPLFKSSSVVFWPILGKIVNIKNIKPKPFTIGVYCGSSKPTPLSSFLEDFILELLVLLRSGLIISNKHYEIKVHSFLCDASARARFVNHFMNIHLTLK</sequence>
<proteinExistence type="predicted"/>
<evidence type="ECO:0000313" key="3">
    <source>
        <dbReference type="Proteomes" id="UP001458880"/>
    </source>
</evidence>
<dbReference type="PANTHER" id="PTHR33053:SF24">
    <property type="entry name" value="TRANSPOSASE DOMAIN-CONTAINING PROTEIN"/>
    <property type="match status" value="1"/>
</dbReference>
<reference evidence="2 3" key="1">
    <citation type="journal article" date="2024" name="BMC Genomics">
        <title>De novo assembly and annotation of Popillia japonica's genome with initial clues to its potential as an invasive pest.</title>
        <authorList>
            <person name="Cucini C."/>
            <person name="Boschi S."/>
            <person name="Funari R."/>
            <person name="Cardaioli E."/>
            <person name="Iannotti N."/>
            <person name="Marturano G."/>
            <person name="Paoli F."/>
            <person name="Bruttini M."/>
            <person name="Carapelli A."/>
            <person name="Frati F."/>
            <person name="Nardi F."/>
        </authorList>
    </citation>
    <scope>NUCLEOTIDE SEQUENCE [LARGE SCALE GENOMIC DNA]</scope>
    <source>
        <strain evidence="2">DMR45628</strain>
    </source>
</reference>
<gene>
    <name evidence="2" type="ORF">QE152_g30975</name>
</gene>
<dbReference type="AlphaFoldDB" id="A0AAW1JE29"/>
<dbReference type="PANTHER" id="PTHR33053">
    <property type="entry name" value="PROTEIN, PUTATIVE-RELATED"/>
    <property type="match status" value="1"/>
</dbReference>